<dbReference type="InterPro" id="IPR004161">
    <property type="entry name" value="EFTu-like_2"/>
</dbReference>
<evidence type="ECO:0000313" key="3">
    <source>
        <dbReference type="Proteomes" id="UP001259347"/>
    </source>
</evidence>
<protein>
    <recommendedName>
        <fullName evidence="1">Translation elongation factor EFTu-like domain-containing protein</fullName>
    </recommendedName>
</protein>
<evidence type="ECO:0000313" key="2">
    <source>
        <dbReference type="EMBL" id="MDR6868671.1"/>
    </source>
</evidence>
<feature type="domain" description="Translation elongation factor EFTu-like" evidence="1">
    <location>
        <begin position="75"/>
        <end position="142"/>
    </location>
</feature>
<organism evidence="2 3">
    <name type="scientific">Microbacterium resistens</name>
    <dbReference type="NCBI Taxonomy" id="156977"/>
    <lineage>
        <taxon>Bacteria</taxon>
        <taxon>Bacillati</taxon>
        <taxon>Actinomycetota</taxon>
        <taxon>Actinomycetes</taxon>
        <taxon>Micrococcales</taxon>
        <taxon>Microbacteriaceae</taxon>
        <taxon>Microbacterium</taxon>
    </lineage>
</organism>
<dbReference type="PANTHER" id="PTHR43721:SF22">
    <property type="entry name" value="ELONGATION FACTOR TU, MITOCHONDRIAL"/>
    <property type="match status" value="1"/>
</dbReference>
<dbReference type="PANTHER" id="PTHR43721">
    <property type="entry name" value="ELONGATION FACTOR TU-RELATED"/>
    <property type="match status" value="1"/>
</dbReference>
<sequence>MGWLFGRKKETQDASEMLRRYNEAESARLAAMVGGSDSATAGTPTLTVPSATLSAAGEPGAELAVEDVFTITGRGLVVTGKVVSGTMRVGDQVVVLRGGAQQASARVTGIEMLRRSATEAATGASAGLLLAGKHDIVRGDIVRTVPSA</sequence>
<dbReference type="Gene3D" id="2.40.30.10">
    <property type="entry name" value="Translation factors"/>
    <property type="match status" value="1"/>
</dbReference>
<keyword evidence="3" id="KW-1185">Reference proteome</keyword>
<dbReference type="EMBL" id="JAVDUM010000016">
    <property type="protein sequence ID" value="MDR6868671.1"/>
    <property type="molecule type" value="Genomic_DNA"/>
</dbReference>
<dbReference type="Pfam" id="PF03144">
    <property type="entry name" value="GTP_EFTU_D2"/>
    <property type="match status" value="1"/>
</dbReference>
<dbReference type="InterPro" id="IPR009000">
    <property type="entry name" value="Transl_B-barrel_sf"/>
</dbReference>
<dbReference type="SUPFAM" id="SSF50447">
    <property type="entry name" value="Translation proteins"/>
    <property type="match status" value="1"/>
</dbReference>
<accession>A0ABU1SGF6</accession>
<proteinExistence type="predicted"/>
<reference evidence="2 3" key="1">
    <citation type="submission" date="2023-07" db="EMBL/GenBank/DDBJ databases">
        <title>Sorghum-associated microbial communities from plants grown in Nebraska, USA.</title>
        <authorList>
            <person name="Schachtman D."/>
        </authorList>
    </citation>
    <scope>NUCLEOTIDE SEQUENCE [LARGE SCALE GENOMIC DNA]</scope>
    <source>
        <strain evidence="2 3">2980</strain>
    </source>
</reference>
<dbReference type="RefSeq" id="WP_310022728.1">
    <property type="nucleotide sequence ID" value="NZ_JAVDUM010000016.1"/>
</dbReference>
<dbReference type="InterPro" id="IPR050055">
    <property type="entry name" value="EF-Tu_GTPase"/>
</dbReference>
<evidence type="ECO:0000259" key="1">
    <source>
        <dbReference type="Pfam" id="PF03144"/>
    </source>
</evidence>
<dbReference type="Proteomes" id="UP001259347">
    <property type="component" value="Unassembled WGS sequence"/>
</dbReference>
<gene>
    <name evidence="2" type="ORF">J2Y69_003295</name>
</gene>
<name>A0ABU1SGF6_9MICO</name>
<comment type="caution">
    <text evidence="2">The sequence shown here is derived from an EMBL/GenBank/DDBJ whole genome shotgun (WGS) entry which is preliminary data.</text>
</comment>